<evidence type="ECO:0000313" key="1">
    <source>
        <dbReference type="EMBL" id="JAE05412.1"/>
    </source>
</evidence>
<sequence>MRASTSIAARPTGPLLRLGFRELSTGSPTRAHVLNLR</sequence>
<dbReference type="EMBL" id="GBRH01192484">
    <property type="protein sequence ID" value="JAE05412.1"/>
    <property type="molecule type" value="Transcribed_RNA"/>
</dbReference>
<organism evidence="1">
    <name type="scientific">Arundo donax</name>
    <name type="common">Giant reed</name>
    <name type="synonym">Donax arundinaceus</name>
    <dbReference type="NCBI Taxonomy" id="35708"/>
    <lineage>
        <taxon>Eukaryota</taxon>
        <taxon>Viridiplantae</taxon>
        <taxon>Streptophyta</taxon>
        <taxon>Embryophyta</taxon>
        <taxon>Tracheophyta</taxon>
        <taxon>Spermatophyta</taxon>
        <taxon>Magnoliopsida</taxon>
        <taxon>Liliopsida</taxon>
        <taxon>Poales</taxon>
        <taxon>Poaceae</taxon>
        <taxon>PACMAD clade</taxon>
        <taxon>Arundinoideae</taxon>
        <taxon>Arundineae</taxon>
        <taxon>Arundo</taxon>
    </lineage>
</organism>
<reference evidence="1" key="2">
    <citation type="journal article" date="2015" name="Data Brief">
        <title>Shoot transcriptome of the giant reed, Arundo donax.</title>
        <authorList>
            <person name="Barrero R.A."/>
            <person name="Guerrero F.D."/>
            <person name="Moolhuijzen P."/>
            <person name="Goolsby J.A."/>
            <person name="Tidwell J."/>
            <person name="Bellgard S.E."/>
            <person name="Bellgard M.I."/>
        </authorList>
    </citation>
    <scope>NUCLEOTIDE SEQUENCE</scope>
    <source>
        <tissue evidence="1">Shoot tissue taken approximately 20 cm above the soil surface</tissue>
    </source>
</reference>
<proteinExistence type="predicted"/>
<reference evidence="1" key="1">
    <citation type="submission" date="2014-09" db="EMBL/GenBank/DDBJ databases">
        <authorList>
            <person name="Magalhaes I.L.F."/>
            <person name="Oliveira U."/>
            <person name="Santos F.R."/>
            <person name="Vidigal T.H.D.A."/>
            <person name="Brescovit A.D."/>
            <person name="Santos A.J."/>
        </authorList>
    </citation>
    <scope>NUCLEOTIDE SEQUENCE</scope>
    <source>
        <tissue evidence="1">Shoot tissue taken approximately 20 cm above the soil surface</tissue>
    </source>
</reference>
<name>A0A0A9EZ99_ARUDO</name>
<dbReference type="AlphaFoldDB" id="A0A0A9EZ99"/>
<accession>A0A0A9EZ99</accession>
<protein>
    <submittedName>
        <fullName evidence="1">Uncharacterized protein</fullName>
    </submittedName>
</protein>